<keyword evidence="5" id="KW-1185">Reference proteome</keyword>
<feature type="domain" description="Peptidase S9 prolyl oligopeptidase catalytic" evidence="3">
    <location>
        <begin position="16"/>
        <end position="82"/>
    </location>
</feature>
<dbReference type="InterPro" id="IPR001375">
    <property type="entry name" value="Peptidase_S9_cat"/>
</dbReference>
<proteinExistence type="predicted"/>
<reference evidence="4 5" key="1">
    <citation type="submission" date="2023-08" db="EMBL/GenBank/DDBJ databases">
        <authorList>
            <person name="Girao M."/>
            <person name="Carvalho M.F."/>
        </authorList>
    </citation>
    <scope>NUCLEOTIDE SEQUENCE [LARGE SCALE GENOMIC DNA]</scope>
    <source>
        <strain evidence="4 5">CT-R113</strain>
    </source>
</reference>
<dbReference type="Pfam" id="PF00326">
    <property type="entry name" value="Peptidase_S9"/>
    <property type="match status" value="1"/>
</dbReference>
<accession>A0ABU7K3T9</accession>
<keyword evidence="1" id="KW-0378">Hydrolase</keyword>
<evidence type="ECO:0000259" key="3">
    <source>
        <dbReference type="Pfam" id="PF00326"/>
    </source>
</evidence>
<evidence type="ECO:0000313" key="4">
    <source>
        <dbReference type="EMBL" id="MEE2036903.1"/>
    </source>
</evidence>
<dbReference type="Proteomes" id="UP001356095">
    <property type="component" value="Unassembled WGS sequence"/>
</dbReference>
<organism evidence="4 5">
    <name type="scientific">Nocardiopsis codii</name>
    <dbReference type="NCBI Taxonomy" id="3065942"/>
    <lineage>
        <taxon>Bacteria</taxon>
        <taxon>Bacillati</taxon>
        <taxon>Actinomycetota</taxon>
        <taxon>Actinomycetes</taxon>
        <taxon>Streptosporangiales</taxon>
        <taxon>Nocardiopsidaceae</taxon>
        <taxon>Nocardiopsis</taxon>
    </lineage>
</organism>
<gene>
    <name evidence="4" type="ORF">Q8791_06685</name>
</gene>
<dbReference type="PANTHER" id="PTHR42776:SF27">
    <property type="entry name" value="DIPEPTIDYL PEPTIDASE FAMILY MEMBER 6"/>
    <property type="match status" value="1"/>
</dbReference>
<comment type="caution">
    <text evidence="4">The sequence shown here is derived from an EMBL/GenBank/DDBJ whole genome shotgun (WGS) entry which is preliminary data.</text>
</comment>
<dbReference type="Gene3D" id="3.40.50.1820">
    <property type="entry name" value="alpha/beta hydrolase"/>
    <property type="match status" value="1"/>
</dbReference>
<name>A0ABU7K3T9_9ACTN</name>
<dbReference type="EMBL" id="JAUZMY010000005">
    <property type="protein sequence ID" value="MEE2036903.1"/>
    <property type="molecule type" value="Genomic_DNA"/>
</dbReference>
<protein>
    <submittedName>
        <fullName evidence="4">Prolyl oligopeptidase family serine peptidase</fullName>
    </submittedName>
</protein>
<evidence type="ECO:0000256" key="2">
    <source>
        <dbReference type="SAM" id="MobiDB-lite"/>
    </source>
</evidence>
<dbReference type="RefSeq" id="WP_330090707.1">
    <property type="nucleotide sequence ID" value="NZ_JAUZMY010000005.1"/>
</dbReference>
<dbReference type="InterPro" id="IPR029058">
    <property type="entry name" value="AB_hydrolase_fold"/>
</dbReference>
<evidence type="ECO:0000313" key="5">
    <source>
        <dbReference type="Proteomes" id="UP001356095"/>
    </source>
</evidence>
<dbReference type="PANTHER" id="PTHR42776">
    <property type="entry name" value="SERINE PEPTIDASE S9 FAMILY MEMBER"/>
    <property type="match status" value="1"/>
</dbReference>
<feature type="region of interest" description="Disordered" evidence="2">
    <location>
        <begin position="82"/>
        <end position="111"/>
    </location>
</feature>
<dbReference type="SUPFAM" id="SSF53474">
    <property type="entry name" value="alpha/beta-Hydrolases"/>
    <property type="match status" value="1"/>
</dbReference>
<sequence length="111" mass="12249">MPGGCAQRCATLPDRVRTPVLILHGEEDTNVPVGQAVYLHRALRWFGVENEFVTYPGEGHSISGRDNQIDMLQRVRTWFDRWGAPGGDHRSDASNRRISSPTRPPPAGATG</sequence>
<feature type="compositionally biased region" description="Pro residues" evidence="2">
    <location>
        <begin position="102"/>
        <end position="111"/>
    </location>
</feature>
<evidence type="ECO:0000256" key="1">
    <source>
        <dbReference type="ARBA" id="ARBA00022801"/>
    </source>
</evidence>